<feature type="region of interest" description="Disordered" evidence="1">
    <location>
        <begin position="168"/>
        <end position="196"/>
    </location>
</feature>
<dbReference type="Pfam" id="PF13376">
    <property type="entry name" value="OmdA"/>
    <property type="match status" value="1"/>
</dbReference>
<evidence type="ECO:0000313" key="3">
    <source>
        <dbReference type="Proteomes" id="UP000293638"/>
    </source>
</evidence>
<dbReference type="OrthoDB" id="9796999at2"/>
<organism evidence="2 3">
    <name type="scientific">Motilibacter rhizosphaerae</name>
    <dbReference type="NCBI Taxonomy" id="598652"/>
    <lineage>
        <taxon>Bacteria</taxon>
        <taxon>Bacillati</taxon>
        <taxon>Actinomycetota</taxon>
        <taxon>Actinomycetes</taxon>
        <taxon>Motilibacterales</taxon>
        <taxon>Motilibacteraceae</taxon>
        <taxon>Motilibacter</taxon>
    </lineage>
</organism>
<dbReference type="EMBL" id="SGXD01000001">
    <property type="protein sequence ID" value="RZS91712.1"/>
    <property type="molecule type" value="Genomic_DNA"/>
</dbReference>
<proteinExistence type="predicted"/>
<dbReference type="Proteomes" id="UP000293638">
    <property type="component" value="Unassembled WGS sequence"/>
</dbReference>
<sequence length="196" mass="21956">MDLPDLLVESREQWRAWLGEHGPTSRGVWVVTWKRQSGGPHVPYDDVVEEALAAGWIDSRPRIIDEHRSARLVTPRGPGSRWSRLNKQRVERLLEAGLMRPEGLAVVAAAQASGTWTALDDVEELLEPPDLVAALDAVPAAREHWQGFPRSARRAILEWVTSARTAPTRAARVEQTVASAARGERANQWRPRTRDE</sequence>
<dbReference type="RefSeq" id="WP_130491744.1">
    <property type="nucleotide sequence ID" value="NZ_SGXD01000001.1"/>
</dbReference>
<accession>A0A4Q7NZ61</accession>
<protein>
    <submittedName>
        <fullName evidence="2">Uncharacterized protein YdeI (YjbR/CyaY-like superfamily)</fullName>
    </submittedName>
</protein>
<gene>
    <name evidence="2" type="ORF">EV189_0959</name>
</gene>
<feature type="compositionally biased region" description="Basic and acidic residues" evidence="1">
    <location>
        <begin position="182"/>
        <end position="196"/>
    </location>
</feature>
<dbReference type="AlphaFoldDB" id="A0A4Q7NZ61"/>
<reference evidence="2 3" key="1">
    <citation type="submission" date="2019-02" db="EMBL/GenBank/DDBJ databases">
        <title>Genomic Encyclopedia of Type Strains, Phase IV (KMG-IV): sequencing the most valuable type-strain genomes for metagenomic binning, comparative biology and taxonomic classification.</title>
        <authorList>
            <person name="Goeker M."/>
        </authorList>
    </citation>
    <scope>NUCLEOTIDE SEQUENCE [LARGE SCALE GENOMIC DNA]</scope>
    <source>
        <strain evidence="2 3">DSM 45622</strain>
    </source>
</reference>
<evidence type="ECO:0000256" key="1">
    <source>
        <dbReference type="SAM" id="MobiDB-lite"/>
    </source>
</evidence>
<keyword evidence="3" id="KW-1185">Reference proteome</keyword>
<comment type="caution">
    <text evidence="2">The sequence shown here is derived from an EMBL/GenBank/DDBJ whole genome shotgun (WGS) entry which is preliminary data.</text>
</comment>
<evidence type="ECO:0000313" key="2">
    <source>
        <dbReference type="EMBL" id="RZS91712.1"/>
    </source>
</evidence>
<name>A0A4Q7NZ61_9ACTN</name>